<dbReference type="PANTHER" id="PTHR12788:SF10">
    <property type="entry name" value="PROTEIN-TYROSINE SULFOTRANSFERASE"/>
    <property type="match status" value="1"/>
</dbReference>
<dbReference type="Gene3D" id="1.25.40.10">
    <property type="entry name" value="Tetratricopeptide repeat domain"/>
    <property type="match status" value="1"/>
</dbReference>
<name>A0A939DLU0_9ALTE</name>
<accession>A0A939DLU0</accession>
<dbReference type="PANTHER" id="PTHR12788">
    <property type="entry name" value="PROTEIN-TYROSINE SULFOTRANSFERASE 2"/>
    <property type="match status" value="1"/>
</dbReference>
<sequence>MESQALEQIKQAFSQGNLIEVEKMALQGLQTEPDQPLLNKMLGICLFQRGQFSDAAKRFSHALSLEPEDGNCLNNLGSCYLFQNQHREAADYFQRALATGKNPEWHRNLGTCYYELGLFNRAAEQYQQAIDSGLLSDMMLVRQVDTLKQASRFREALALCDRIVDVPQRLVEQAAIYVETNRPELARDCLAVAQTGAPFNPQQQQRLHNIYRFLGDRQNEQKVVESFAGGNLEQQMLARVMKTDLSDEELAALTRDPRLESLSSQVQATFTYILAGHYKKRDKHRWLVLLKQANRLQCPPEQVQIGKELKAFETIRQSYPQYAGVAIDQPSDKPIFIVGMPRSGTTLVESILGNHQQVFAAGETTLVQSLLAEINPGLPDDLHPHFLRIDYLNRPGGLNKQQLQQFSQDYLQYLSDYAPGDRHITDKMPHNFMHLGVLTKAFPEATIIHCVRDPIANCLSIFEQNFSPFHRYGNSLETLAGYYQGYLDLMTFWQQELGEDRILEVRYEDLVRDSAAQIQRILARIGLPWQEDLLDLAGSDRTVTTSSLEQVRQDIYQDSLKPYQGLETELAPLLKLAPKARSAEPGKSWFKRWFGG</sequence>
<feature type="repeat" description="TPR" evidence="2">
    <location>
        <begin position="70"/>
        <end position="103"/>
    </location>
</feature>
<dbReference type="InterPro" id="IPR026634">
    <property type="entry name" value="TPST-like"/>
</dbReference>
<keyword evidence="4" id="KW-1185">Reference proteome</keyword>
<dbReference type="SUPFAM" id="SSF52540">
    <property type="entry name" value="P-loop containing nucleoside triphosphate hydrolases"/>
    <property type="match status" value="1"/>
</dbReference>
<gene>
    <name evidence="3" type="ORF">J0A66_02850</name>
</gene>
<organism evidence="3 4">
    <name type="scientific">Bowmanella dokdonensis</name>
    <dbReference type="NCBI Taxonomy" id="751969"/>
    <lineage>
        <taxon>Bacteria</taxon>
        <taxon>Pseudomonadati</taxon>
        <taxon>Pseudomonadota</taxon>
        <taxon>Gammaproteobacteria</taxon>
        <taxon>Alteromonadales</taxon>
        <taxon>Alteromonadaceae</taxon>
        <taxon>Bowmanella</taxon>
    </lineage>
</organism>
<comment type="caution">
    <text evidence="3">The sequence shown here is derived from an EMBL/GenBank/DDBJ whole genome shotgun (WGS) entry which is preliminary data.</text>
</comment>
<feature type="repeat" description="TPR" evidence="2">
    <location>
        <begin position="36"/>
        <end position="69"/>
    </location>
</feature>
<reference evidence="3" key="1">
    <citation type="submission" date="2021-03" db="EMBL/GenBank/DDBJ databases">
        <title>novel species isolated from a fishpond in China.</title>
        <authorList>
            <person name="Lu H."/>
            <person name="Cai Z."/>
        </authorList>
    </citation>
    <scope>NUCLEOTIDE SEQUENCE</scope>
    <source>
        <strain evidence="3">JCM 30855</strain>
    </source>
</reference>
<dbReference type="PROSITE" id="PS50005">
    <property type="entry name" value="TPR"/>
    <property type="match status" value="2"/>
</dbReference>
<dbReference type="AlphaFoldDB" id="A0A939DLU0"/>
<proteinExistence type="predicted"/>
<dbReference type="SMART" id="SM00028">
    <property type="entry name" value="TPR"/>
    <property type="match status" value="3"/>
</dbReference>
<evidence type="ECO:0000313" key="3">
    <source>
        <dbReference type="EMBL" id="MBN7824156.1"/>
    </source>
</evidence>
<dbReference type="InterPro" id="IPR019734">
    <property type="entry name" value="TPR_rpt"/>
</dbReference>
<dbReference type="Gene3D" id="3.40.50.300">
    <property type="entry name" value="P-loop containing nucleotide triphosphate hydrolases"/>
    <property type="match status" value="1"/>
</dbReference>
<evidence type="ECO:0000313" key="4">
    <source>
        <dbReference type="Proteomes" id="UP000664654"/>
    </source>
</evidence>
<dbReference type="RefSeq" id="WP_206572245.1">
    <property type="nucleotide sequence ID" value="NZ_JAFKCV010000001.1"/>
</dbReference>
<dbReference type="EMBL" id="JAFKCV010000001">
    <property type="protein sequence ID" value="MBN7824156.1"/>
    <property type="molecule type" value="Genomic_DNA"/>
</dbReference>
<evidence type="ECO:0000256" key="1">
    <source>
        <dbReference type="ARBA" id="ARBA00022679"/>
    </source>
</evidence>
<dbReference type="InterPro" id="IPR027417">
    <property type="entry name" value="P-loop_NTPase"/>
</dbReference>
<dbReference type="Proteomes" id="UP000664654">
    <property type="component" value="Unassembled WGS sequence"/>
</dbReference>
<dbReference type="Pfam" id="PF13424">
    <property type="entry name" value="TPR_12"/>
    <property type="match status" value="1"/>
</dbReference>
<dbReference type="Pfam" id="PF13469">
    <property type="entry name" value="Sulfotransfer_3"/>
    <property type="match status" value="1"/>
</dbReference>
<evidence type="ECO:0000256" key="2">
    <source>
        <dbReference type="PROSITE-ProRule" id="PRU00339"/>
    </source>
</evidence>
<dbReference type="GO" id="GO:0008476">
    <property type="term" value="F:protein-tyrosine sulfotransferase activity"/>
    <property type="evidence" value="ECO:0007669"/>
    <property type="project" value="InterPro"/>
</dbReference>
<protein>
    <submittedName>
        <fullName evidence="3">Sulfotransferase</fullName>
    </submittedName>
</protein>
<dbReference type="SUPFAM" id="SSF48452">
    <property type="entry name" value="TPR-like"/>
    <property type="match status" value="2"/>
</dbReference>
<keyword evidence="1" id="KW-0808">Transferase</keyword>
<keyword evidence="2" id="KW-0802">TPR repeat</keyword>
<dbReference type="InterPro" id="IPR011990">
    <property type="entry name" value="TPR-like_helical_dom_sf"/>
</dbReference>